<dbReference type="KEGG" id="gbc:GbCGDNIH3_1476"/>
<feature type="domain" description="AB hydrolase-1" evidence="2">
    <location>
        <begin position="22"/>
        <end position="258"/>
    </location>
</feature>
<dbReference type="PRINTS" id="PR00412">
    <property type="entry name" value="EPOXHYDRLASE"/>
</dbReference>
<evidence type="ECO:0000313" key="3">
    <source>
        <dbReference type="EMBL" id="AHJ63369.1"/>
    </source>
</evidence>
<dbReference type="PRINTS" id="PR00111">
    <property type="entry name" value="ABHYDROLASE"/>
</dbReference>
<dbReference type="AlphaFoldDB" id="A0AAN0REF6"/>
<dbReference type="InterPro" id="IPR000639">
    <property type="entry name" value="Epox_hydrolase-like"/>
</dbReference>
<name>A0AAN0REF6_9PROT</name>
<comment type="similarity">
    <text evidence="1">Belongs to the AB hydrolase superfamily. Bacterial non-heme haloperoxidase / perhydrolase family.</text>
</comment>
<dbReference type="GO" id="GO:0016787">
    <property type="term" value="F:hydrolase activity"/>
    <property type="evidence" value="ECO:0007669"/>
    <property type="project" value="UniProtKB-KW"/>
</dbReference>
<dbReference type="PANTHER" id="PTHR43433:SF4">
    <property type="entry name" value="NON-HEME CHLOROPEROXIDASE-RELATED"/>
    <property type="match status" value="1"/>
</dbReference>
<evidence type="ECO:0000259" key="2">
    <source>
        <dbReference type="Pfam" id="PF00561"/>
    </source>
</evidence>
<evidence type="ECO:0000313" key="4">
    <source>
        <dbReference type="Proteomes" id="UP000019438"/>
    </source>
</evidence>
<dbReference type="EMBL" id="CP003181">
    <property type="protein sequence ID" value="AHJ63369.1"/>
    <property type="molecule type" value="Genomic_DNA"/>
</dbReference>
<dbReference type="InterPro" id="IPR029058">
    <property type="entry name" value="AB_hydrolase_fold"/>
</dbReference>
<protein>
    <submittedName>
        <fullName evidence="3">Hydrolase</fullName>
        <ecNumber evidence="3">3.-.-.-</ecNumber>
    </submittedName>
</protein>
<dbReference type="EC" id="3.-.-.-" evidence="3"/>
<keyword evidence="3" id="KW-0378">Hydrolase</keyword>
<organism evidence="3 4">
    <name type="scientific">Granulibacter bethesdensis</name>
    <dbReference type="NCBI Taxonomy" id="364410"/>
    <lineage>
        <taxon>Bacteria</taxon>
        <taxon>Pseudomonadati</taxon>
        <taxon>Pseudomonadota</taxon>
        <taxon>Alphaproteobacteria</taxon>
        <taxon>Acetobacterales</taxon>
        <taxon>Acetobacteraceae</taxon>
        <taxon>Granulibacter</taxon>
    </lineage>
</organism>
<dbReference type="FunFam" id="3.40.50.1820:FF:000205">
    <property type="entry name" value="Non-haem bromoperoxidase BPO-A2"/>
    <property type="match status" value="1"/>
</dbReference>
<dbReference type="Proteomes" id="UP000019438">
    <property type="component" value="Chromosome"/>
</dbReference>
<dbReference type="RefSeq" id="WP_025286917.1">
    <property type="nucleotide sequence ID" value="NZ_CP003181.2"/>
</dbReference>
<dbReference type="SUPFAM" id="SSF53474">
    <property type="entry name" value="alpha/beta-Hydrolases"/>
    <property type="match status" value="1"/>
</dbReference>
<gene>
    <name evidence="3" type="ORF">GbCGDNIH3_1476</name>
</gene>
<dbReference type="InterPro" id="IPR050471">
    <property type="entry name" value="AB_hydrolase"/>
</dbReference>
<evidence type="ECO:0000256" key="1">
    <source>
        <dbReference type="ARBA" id="ARBA00038128"/>
    </source>
</evidence>
<dbReference type="Pfam" id="PF00561">
    <property type="entry name" value="Abhydrolase_1"/>
    <property type="match status" value="1"/>
</dbReference>
<proteinExistence type="inferred from homology"/>
<dbReference type="Gene3D" id="3.40.50.1820">
    <property type="entry name" value="alpha/beta hydrolase"/>
    <property type="match status" value="1"/>
</dbReference>
<dbReference type="PANTHER" id="PTHR43433">
    <property type="entry name" value="HYDROLASE, ALPHA/BETA FOLD FAMILY PROTEIN"/>
    <property type="match status" value="1"/>
</dbReference>
<sequence length="273" mass="30385">MAYVETRDGTRLFYHDWGQGRPVILIHGWPLNADMWEYQQMFLAEHGFRTIAYDRRGFGRSDKPWTGYDYNTLADDLADMINTLDLHDAALVGFSMGGGEVARYLSRHGTDRIGKAALVAAVTPFLLRTEDHPEGVDGAAFDQMINSIRSDRASFMAGFGRIFFGAGLLNFQVTSDILQWSWGLAMQASPKATLDCVRAFSATDFRADMSHFTMPTLIVHGDADATVPPDITAHEAARLIPHATLKEYEGEPHGLYFTARDRLNSDLIAFLSA</sequence>
<dbReference type="InterPro" id="IPR000073">
    <property type="entry name" value="AB_hydrolase_1"/>
</dbReference>
<reference evidence="4" key="1">
    <citation type="submission" date="2012-06" db="EMBL/GenBank/DDBJ databases">
        <title>Genome analysis of multiple Granulibacter bethesdensis isolates demonstrates substantial genome diversity.</title>
        <authorList>
            <person name="Greenberg D.E."/>
            <person name="Porcella S.F."/>
            <person name="Zarember K."/>
            <person name="Zelazny A.M."/>
            <person name="Bruno D."/>
            <person name="Martens C."/>
            <person name="Barbian K.D."/>
            <person name="Jaske E."/>
            <person name="Holland S.M."/>
        </authorList>
    </citation>
    <scope>NUCLEOTIDE SEQUENCE [LARGE SCALE GENOMIC DNA]</scope>
    <source>
        <strain evidence="4">CGDNIH3</strain>
    </source>
</reference>
<accession>A0AAN0REF6</accession>